<feature type="region of interest" description="Disordered" evidence="1">
    <location>
        <begin position="53"/>
        <end position="154"/>
    </location>
</feature>
<comment type="caution">
    <text evidence="2">The sequence shown here is derived from an EMBL/GenBank/DDBJ whole genome shotgun (WGS) entry which is preliminary data.</text>
</comment>
<dbReference type="Proteomes" id="UP000324897">
    <property type="component" value="Chromosome 3"/>
</dbReference>
<keyword evidence="3" id="KW-1185">Reference proteome</keyword>
<dbReference type="EMBL" id="RWGY01000039">
    <property type="protein sequence ID" value="TVU12117.1"/>
    <property type="molecule type" value="Genomic_DNA"/>
</dbReference>
<proteinExistence type="predicted"/>
<feature type="compositionally biased region" description="Low complexity" evidence="1">
    <location>
        <begin position="114"/>
        <end position="125"/>
    </location>
</feature>
<sequence>MVEERGMSSGLMLKVEERRYHGPTWAKIIVEEKAHARAVRVGIRALFADRPAAEAAAMRGPPRPPSPSQRRQHRGGARSWRARRQRVQAGARRRALAAHVGSPPRPPPPRPPSRRSSSSSSARSSSPPPPRRPLRATLEARWAPRSIADVLGER</sequence>
<dbReference type="AlphaFoldDB" id="A0A5J9TLQ5"/>
<evidence type="ECO:0000256" key="1">
    <source>
        <dbReference type="SAM" id="MobiDB-lite"/>
    </source>
</evidence>
<evidence type="ECO:0000313" key="3">
    <source>
        <dbReference type="Proteomes" id="UP000324897"/>
    </source>
</evidence>
<protein>
    <submittedName>
        <fullName evidence="2">Uncharacterized protein</fullName>
    </submittedName>
</protein>
<organism evidence="2 3">
    <name type="scientific">Eragrostis curvula</name>
    <name type="common">weeping love grass</name>
    <dbReference type="NCBI Taxonomy" id="38414"/>
    <lineage>
        <taxon>Eukaryota</taxon>
        <taxon>Viridiplantae</taxon>
        <taxon>Streptophyta</taxon>
        <taxon>Embryophyta</taxon>
        <taxon>Tracheophyta</taxon>
        <taxon>Spermatophyta</taxon>
        <taxon>Magnoliopsida</taxon>
        <taxon>Liliopsida</taxon>
        <taxon>Poales</taxon>
        <taxon>Poaceae</taxon>
        <taxon>PACMAD clade</taxon>
        <taxon>Chloridoideae</taxon>
        <taxon>Eragrostideae</taxon>
        <taxon>Eragrostidinae</taxon>
        <taxon>Eragrostis</taxon>
    </lineage>
</organism>
<accession>A0A5J9TLQ5</accession>
<feature type="non-terminal residue" evidence="2">
    <location>
        <position position="1"/>
    </location>
</feature>
<reference evidence="2 3" key="1">
    <citation type="journal article" date="2019" name="Sci. Rep.">
        <title>A high-quality genome of Eragrostis curvula grass provides insights into Poaceae evolution and supports new strategies to enhance forage quality.</title>
        <authorList>
            <person name="Carballo J."/>
            <person name="Santos B.A.C.M."/>
            <person name="Zappacosta D."/>
            <person name="Garbus I."/>
            <person name="Selva J.P."/>
            <person name="Gallo C.A."/>
            <person name="Diaz A."/>
            <person name="Albertini E."/>
            <person name="Caccamo M."/>
            <person name="Echenique V."/>
        </authorList>
    </citation>
    <scope>NUCLEOTIDE SEQUENCE [LARGE SCALE GENOMIC DNA]</scope>
    <source>
        <strain evidence="3">cv. Victoria</strain>
        <tissue evidence="2">Leaf</tissue>
    </source>
</reference>
<feature type="compositionally biased region" description="Basic residues" evidence="1">
    <location>
        <begin position="70"/>
        <end position="96"/>
    </location>
</feature>
<dbReference type="Gramene" id="TVU12117">
    <property type="protein sequence ID" value="TVU12117"/>
    <property type="gene ID" value="EJB05_45744"/>
</dbReference>
<evidence type="ECO:0000313" key="2">
    <source>
        <dbReference type="EMBL" id="TVU12117.1"/>
    </source>
</evidence>
<name>A0A5J9TLQ5_9POAL</name>
<gene>
    <name evidence="2" type="ORF">EJB05_45744</name>
</gene>